<dbReference type="InterPro" id="IPR042206">
    <property type="entry name" value="CRISPR-assoc_Cas1_C"/>
</dbReference>
<keyword evidence="3 10" id="KW-0255">Endonuclease</keyword>
<comment type="caution">
    <text evidence="11">The sequence shown here is derived from an EMBL/GenBank/DDBJ whole genome shotgun (WGS) entry which is preliminary data.</text>
</comment>
<evidence type="ECO:0000256" key="7">
    <source>
        <dbReference type="ARBA" id="ARBA00023125"/>
    </source>
</evidence>
<feature type="binding site" evidence="10">
    <location>
        <position position="208"/>
    </location>
    <ligand>
        <name>Mn(2+)</name>
        <dbReference type="ChEBI" id="CHEBI:29035"/>
    </ligand>
</feature>
<dbReference type="InterPro" id="IPR002729">
    <property type="entry name" value="CRISPR-assoc_Cas1"/>
</dbReference>
<keyword evidence="6 10" id="KW-0051">Antiviral defense</keyword>
<comment type="subunit">
    <text evidence="9 10">Homodimer, forms a heterotetramer with a Cas2 homodimer.</text>
</comment>
<keyword evidence="7 10" id="KW-0238">DNA-binding</keyword>
<proteinExistence type="inferred from homology"/>
<dbReference type="Gene3D" id="1.20.120.920">
    <property type="entry name" value="CRISPR-associated endonuclease Cas1, C-terminal domain"/>
    <property type="match status" value="1"/>
</dbReference>
<comment type="similarity">
    <text evidence="10">Belongs to the CRISPR-associated endonuclease Cas1 family.</text>
</comment>
<dbReference type="EC" id="3.1.-.-" evidence="10"/>
<evidence type="ECO:0000256" key="6">
    <source>
        <dbReference type="ARBA" id="ARBA00023118"/>
    </source>
</evidence>
<keyword evidence="1 10" id="KW-0540">Nuclease</keyword>
<keyword evidence="4 10" id="KW-0378">Hydrolase</keyword>
<organism evidence="11 12">
    <name type="scientific">Henriciella pelagia</name>
    <dbReference type="NCBI Taxonomy" id="1977912"/>
    <lineage>
        <taxon>Bacteria</taxon>
        <taxon>Pseudomonadati</taxon>
        <taxon>Pseudomonadota</taxon>
        <taxon>Alphaproteobacteria</taxon>
        <taxon>Hyphomonadales</taxon>
        <taxon>Hyphomonadaceae</taxon>
        <taxon>Henriciella</taxon>
    </lineage>
</organism>
<dbReference type="InterPro" id="IPR050646">
    <property type="entry name" value="Cas1"/>
</dbReference>
<evidence type="ECO:0000256" key="3">
    <source>
        <dbReference type="ARBA" id="ARBA00022759"/>
    </source>
</evidence>
<dbReference type="EMBL" id="BMKF01000002">
    <property type="protein sequence ID" value="GGB70070.1"/>
    <property type="molecule type" value="Genomic_DNA"/>
</dbReference>
<keyword evidence="8 10" id="KW-0464">Manganese</keyword>
<comment type="function">
    <text evidence="10">CRISPR (clustered regularly interspaced short palindromic repeat), is an adaptive immune system that provides protection against mobile genetic elements (viruses, transposable elements and conjugative plasmids). CRISPR clusters contain spacers, sequences complementary to antecedent mobile elements, and target invading nucleic acids. CRISPR clusters are transcribed and processed into CRISPR RNA (crRNA). Acts as a dsDNA endonuclease. Involved in the integration of spacer DNA into the CRISPR cassette.</text>
</comment>
<keyword evidence="5 10" id="KW-0460">Magnesium</keyword>
<dbReference type="Proteomes" id="UP000628854">
    <property type="component" value="Unassembled WGS sequence"/>
</dbReference>
<dbReference type="Gene3D" id="3.100.10.20">
    <property type="entry name" value="CRISPR-associated endonuclease Cas1, N-terminal domain"/>
    <property type="match status" value="1"/>
</dbReference>
<protein>
    <recommendedName>
        <fullName evidence="10">CRISPR-associated endonuclease Cas1</fullName>
        <ecNumber evidence="10">3.1.-.-</ecNumber>
    </recommendedName>
</protein>
<dbReference type="PANTHER" id="PTHR34353:SF2">
    <property type="entry name" value="CRISPR-ASSOCIATED ENDONUCLEASE CAS1 1"/>
    <property type="match status" value="1"/>
</dbReference>
<dbReference type="InterPro" id="IPR042211">
    <property type="entry name" value="CRISPR-assoc_Cas1_N"/>
</dbReference>
<evidence type="ECO:0000256" key="1">
    <source>
        <dbReference type="ARBA" id="ARBA00022722"/>
    </source>
</evidence>
<gene>
    <name evidence="10" type="primary">cas1</name>
    <name evidence="11" type="ORF">GCM10011503_18440</name>
</gene>
<feature type="binding site" evidence="10">
    <location>
        <position position="294"/>
    </location>
    <ligand>
        <name>Mn(2+)</name>
        <dbReference type="ChEBI" id="CHEBI:29035"/>
    </ligand>
</feature>
<accession>A0ABQ1JM08</accession>
<dbReference type="HAMAP" id="MF_01470">
    <property type="entry name" value="Cas1"/>
    <property type="match status" value="1"/>
</dbReference>
<dbReference type="Pfam" id="PF01867">
    <property type="entry name" value="Cas_Cas1"/>
    <property type="match status" value="1"/>
</dbReference>
<name>A0ABQ1JM08_9PROT</name>
<dbReference type="NCBIfam" id="TIGR00287">
    <property type="entry name" value="cas1"/>
    <property type="match status" value="1"/>
</dbReference>
<evidence type="ECO:0000256" key="10">
    <source>
        <dbReference type="HAMAP-Rule" id="MF_01470"/>
    </source>
</evidence>
<evidence type="ECO:0000256" key="8">
    <source>
        <dbReference type="ARBA" id="ARBA00023211"/>
    </source>
</evidence>
<evidence type="ECO:0000256" key="9">
    <source>
        <dbReference type="ARBA" id="ARBA00038592"/>
    </source>
</evidence>
<reference evidence="12" key="1">
    <citation type="journal article" date="2019" name="Int. J. Syst. Evol. Microbiol.">
        <title>The Global Catalogue of Microorganisms (GCM) 10K type strain sequencing project: providing services to taxonomists for standard genome sequencing and annotation.</title>
        <authorList>
            <consortium name="The Broad Institute Genomics Platform"/>
            <consortium name="The Broad Institute Genome Sequencing Center for Infectious Disease"/>
            <person name="Wu L."/>
            <person name="Ma J."/>
        </authorList>
    </citation>
    <scope>NUCLEOTIDE SEQUENCE [LARGE SCALE GENOMIC DNA]</scope>
    <source>
        <strain evidence="12">CGMCC 1.15928</strain>
    </source>
</reference>
<sequence>MEMQAQYSKLEVDEWAERCSYWIAQSEKQKPIRKRREKQKAPLILNGFGLSISVDKGRLVVRNGRTHFPQSQLAITYFKGSLELPPRIVIIDGAGSITLDAIDWLADQGIPLIRVKYDGSNASVMSPNGYAADPENVAWQLKARESEALKVEFAIPLTIQKLEAALVTLQDFLPASASRNRAIETVSSCLEFIRDGQADTVQRLRGQEGKAAYWYWRAWQHLDIKWKAGKRYPIPDEWRSFTARSSLNSSKKEPNRNASHPVNAMLNYAYTALLTQTKIQAIADGYDPMIGVMHDQREKHKDNTPSFALDLMEPMRPVIDRVILRLIAEETFSGADFDLQTDGVVRINPEFARIIASPVWINPR</sequence>
<comment type="cofactor">
    <cofactor evidence="10">
        <name>Mg(2+)</name>
        <dbReference type="ChEBI" id="CHEBI:18420"/>
    </cofactor>
    <cofactor evidence="10">
        <name>Mn(2+)</name>
        <dbReference type="ChEBI" id="CHEBI:29035"/>
    </cofactor>
</comment>
<evidence type="ECO:0000313" key="11">
    <source>
        <dbReference type="EMBL" id="GGB70070.1"/>
    </source>
</evidence>
<keyword evidence="12" id="KW-1185">Reference proteome</keyword>
<dbReference type="RefSeq" id="WP_084392703.1">
    <property type="nucleotide sequence ID" value="NZ_BMKF01000002.1"/>
</dbReference>
<evidence type="ECO:0000313" key="12">
    <source>
        <dbReference type="Proteomes" id="UP000628854"/>
    </source>
</evidence>
<dbReference type="CDD" id="cd09634">
    <property type="entry name" value="Cas1_I-II-III"/>
    <property type="match status" value="1"/>
</dbReference>
<dbReference type="PANTHER" id="PTHR34353">
    <property type="entry name" value="CRISPR-ASSOCIATED ENDONUCLEASE CAS1 1"/>
    <property type="match status" value="1"/>
</dbReference>
<evidence type="ECO:0000256" key="4">
    <source>
        <dbReference type="ARBA" id="ARBA00022801"/>
    </source>
</evidence>
<evidence type="ECO:0000256" key="2">
    <source>
        <dbReference type="ARBA" id="ARBA00022723"/>
    </source>
</evidence>
<feature type="binding site" evidence="10">
    <location>
        <position position="313"/>
    </location>
    <ligand>
        <name>Mn(2+)</name>
        <dbReference type="ChEBI" id="CHEBI:29035"/>
    </ligand>
</feature>
<keyword evidence="2 10" id="KW-0479">Metal-binding</keyword>
<evidence type="ECO:0000256" key="5">
    <source>
        <dbReference type="ARBA" id="ARBA00022842"/>
    </source>
</evidence>